<protein>
    <recommendedName>
        <fullName evidence="1">DUF8040 domain-containing protein</fullName>
    </recommendedName>
</protein>
<evidence type="ECO:0000313" key="2">
    <source>
        <dbReference type="EMBL" id="WMV59679.1"/>
    </source>
</evidence>
<accession>A0AAF0V905</accession>
<reference evidence="2" key="1">
    <citation type="submission" date="2023-08" db="EMBL/GenBank/DDBJ databases">
        <title>A de novo genome assembly of Solanum verrucosum Schlechtendal, a Mexican diploid species geographically isolated from the other diploid A-genome species in potato relatives.</title>
        <authorList>
            <person name="Hosaka K."/>
        </authorList>
    </citation>
    <scope>NUCLEOTIDE SEQUENCE</scope>
    <source>
        <tissue evidence="2">Young leaves</tissue>
    </source>
</reference>
<dbReference type="AlphaFoldDB" id="A0AAF0V905"/>
<dbReference type="Pfam" id="PF26138">
    <property type="entry name" value="DUF8040"/>
    <property type="match status" value="1"/>
</dbReference>
<dbReference type="Proteomes" id="UP001234989">
    <property type="component" value="Chromosome 12"/>
</dbReference>
<sequence length="99" mass="11200">MCTLIGAELIKDLIEGNHRGCYDLLHMNVGCFLQLADEMKTRGLLTDSRVVRVEEQLAATLMCSLSEKKVKFEFDENCVKAFEVLKWNLIEAPILNAPN</sequence>
<evidence type="ECO:0000313" key="3">
    <source>
        <dbReference type="Proteomes" id="UP001234989"/>
    </source>
</evidence>
<name>A0AAF0V905_SOLVR</name>
<organism evidence="2 3">
    <name type="scientific">Solanum verrucosum</name>
    <dbReference type="NCBI Taxonomy" id="315347"/>
    <lineage>
        <taxon>Eukaryota</taxon>
        <taxon>Viridiplantae</taxon>
        <taxon>Streptophyta</taxon>
        <taxon>Embryophyta</taxon>
        <taxon>Tracheophyta</taxon>
        <taxon>Spermatophyta</taxon>
        <taxon>Magnoliopsida</taxon>
        <taxon>eudicotyledons</taxon>
        <taxon>Gunneridae</taxon>
        <taxon>Pentapetalae</taxon>
        <taxon>asterids</taxon>
        <taxon>lamiids</taxon>
        <taxon>Solanales</taxon>
        <taxon>Solanaceae</taxon>
        <taxon>Solanoideae</taxon>
        <taxon>Solaneae</taxon>
        <taxon>Solanum</taxon>
    </lineage>
</organism>
<feature type="domain" description="DUF8040" evidence="1">
    <location>
        <begin position="4"/>
        <end position="66"/>
    </location>
</feature>
<proteinExistence type="predicted"/>
<evidence type="ECO:0000259" key="1">
    <source>
        <dbReference type="Pfam" id="PF26138"/>
    </source>
</evidence>
<keyword evidence="3" id="KW-1185">Reference proteome</keyword>
<dbReference type="EMBL" id="CP133623">
    <property type="protein sequence ID" value="WMV59679.1"/>
    <property type="molecule type" value="Genomic_DNA"/>
</dbReference>
<gene>
    <name evidence="2" type="ORF">MTR67_053064</name>
</gene>
<dbReference type="InterPro" id="IPR058353">
    <property type="entry name" value="DUF8040"/>
</dbReference>